<keyword evidence="16" id="KW-1185">Reference proteome</keyword>
<feature type="transmembrane region" description="Helical" evidence="11">
    <location>
        <begin position="2065"/>
        <end position="2087"/>
    </location>
</feature>
<feature type="transmembrane region" description="Helical" evidence="11">
    <location>
        <begin position="1499"/>
        <end position="1520"/>
    </location>
</feature>
<dbReference type="PANTHER" id="PTHR10877:SF150">
    <property type="entry name" value="REJ DOMAIN-CONTAINING PROTEIN"/>
    <property type="match status" value="1"/>
</dbReference>
<dbReference type="SMART" id="SM00303">
    <property type="entry name" value="GPS"/>
    <property type="match status" value="1"/>
</dbReference>
<feature type="transmembrane region" description="Helical" evidence="11">
    <location>
        <begin position="1555"/>
        <end position="1582"/>
    </location>
</feature>
<feature type="transmembrane region" description="Helical" evidence="11">
    <location>
        <begin position="1669"/>
        <end position="1688"/>
    </location>
</feature>
<dbReference type="InterPro" id="IPR000421">
    <property type="entry name" value="FA58C"/>
</dbReference>
<feature type="disulfide bond" evidence="8">
    <location>
        <begin position="1775"/>
        <end position="1791"/>
    </location>
</feature>
<evidence type="ECO:0000256" key="10">
    <source>
        <dbReference type="SAM" id="MobiDB-lite"/>
    </source>
</evidence>
<dbReference type="FunFam" id="2.60.220.50:FF:000044">
    <property type="entry name" value="Predicted protein"/>
    <property type="match status" value="1"/>
</dbReference>
<comment type="subcellular location">
    <subcellularLocation>
        <location evidence="1">Membrane</location>
        <topology evidence="1">Multi-pass membrane protein</topology>
    </subcellularLocation>
</comment>
<dbReference type="InterPro" id="IPR051223">
    <property type="entry name" value="Polycystin"/>
</dbReference>
<dbReference type="Pfam" id="PF08016">
    <property type="entry name" value="PKD_channel"/>
    <property type="match status" value="1"/>
</dbReference>
<feature type="transmembrane region" description="Helical" evidence="11">
    <location>
        <begin position="2128"/>
        <end position="2149"/>
    </location>
</feature>
<evidence type="ECO:0000256" key="7">
    <source>
        <dbReference type="ARBA" id="ARBA00023180"/>
    </source>
</evidence>
<protein>
    <recommendedName>
        <fullName evidence="17">PLAT domain-containing protein</fullName>
    </recommendedName>
</protein>
<dbReference type="Pfam" id="PF01825">
    <property type="entry name" value="GPS"/>
    <property type="match status" value="1"/>
</dbReference>
<dbReference type="GO" id="GO:0050982">
    <property type="term" value="P:detection of mechanical stimulus"/>
    <property type="evidence" value="ECO:0007669"/>
    <property type="project" value="TreeGrafter"/>
</dbReference>
<evidence type="ECO:0000313" key="16">
    <source>
        <dbReference type="Proteomes" id="UP000275408"/>
    </source>
</evidence>
<dbReference type="Gene3D" id="2.60.120.260">
    <property type="entry name" value="Galactose-binding domain-like"/>
    <property type="match status" value="1"/>
</dbReference>
<evidence type="ECO:0000313" key="15">
    <source>
        <dbReference type="EMBL" id="RMX60819.1"/>
    </source>
</evidence>
<feature type="transmembrane region" description="Helical" evidence="11">
    <location>
        <begin position="1248"/>
        <end position="1268"/>
    </location>
</feature>
<dbReference type="Pfam" id="PF01477">
    <property type="entry name" value="PLAT"/>
    <property type="match status" value="1"/>
</dbReference>
<evidence type="ECO:0000259" key="13">
    <source>
        <dbReference type="PROSITE" id="PS50022"/>
    </source>
</evidence>
<keyword evidence="6 11" id="KW-0472">Membrane</keyword>
<proteinExistence type="inferred from homology"/>
<evidence type="ECO:0000256" key="6">
    <source>
        <dbReference type="ARBA" id="ARBA00023136"/>
    </source>
</evidence>
<dbReference type="InterPro" id="IPR013122">
    <property type="entry name" value="PKD1_2_channel"/>
</dbReference>
<keyword evidence="7" id="KW-0325">Glycoprotein</keyword>
<feature type="transmembrane region" description="Helical" evidence="11">
    <location>
        <begin position="2028"/>
        <end position="2045"/>
    </location>
</feature>
<dbReference type="PROSITE" id="PS50095">
    <property type="entry name" value="PLAT"/>
    <property type="match status" value="1"/>
</dbReference>
<dbReference type="InterPro" id="IPR001024">
    <property type="entry name" value="PLAT/LH2_dom"/>
</dbReference>
<organism evidence="15 16">
    <name type="scientific">Pocillopora damicornis</name>
    <name type="common">Cauliflower coral</name>
    <name type="synonym">Millepora damicornis</name>
    <dbReference type="NCBI Taxonomy" id="46731"/>
    <lineage>
        <taxon>Eukaryota</taxon>
        <taxon>Metazoa</taxon>
        <taxon>Cnidaria</taxon>
        <taxon>Anthozoa</taxon>
        <taxon>Hexacorallia</taxon>
        <taxon>Scleractinia</taxon>
        <taxon>Astrocoeniina</taxon>
        <taxon>Pocilloporidae</taxon>
        <taxon>Pocillopora</taxon>
    </lineage>
</organism>
<dbReference type="InterPro" id="IPR000203">
    <property type="entry name" value="GPS"/>
</dbReference>
<dbReference type="Pfam" id="PF02010">
    <property type="entry name" value="REJ"/>
    <property type="match status" value="1"/>
</dbReference>
<dbReference type="PANTHER" id="PTHR10877">
    <property type="entry name" value="POLYCYSTIN FAMILY MEMBER"/>
    <property type="match status" value="1"/>
</dbReference>
<evidence type="ECO:0000256" key="12">
    <source>
        <dbReference type="SAM" id="SignalP"/>
    </source>
</evidence>
<name>A0A3M6V4N6_POCDA</name>
<evidence type="ECO:0008006" key="17">
    <source>
        <dbReference type="Google" id="ProtNLM"/>
    </source>
</evidence>
<gene>
    <name evidence="15" type="ORF">pdam_00007775</name>
</gene>
<dbReference type="GO" id="GO:0005509">
    <property type="term" value="F:calcium ion binding"/>
    <property type="evidence" value="ECO:0007669"/>
    <property type="project" value="InterPro"/>
</dbReference>
<feature type="transmembrane region" description="Helical" evidence="11">
    <location>
        <begin position="1945"/>
        <end position="1963"/>
    </location>
</feature>
<dbReference type="GO" id="GO:0016020">
    <property type="term" value="C:membrane"/>
    <property type="evidence" value="ECO:0007669"/>
    <property type="project" value="UniProtKB-SubCell"/>
</dbReference>
<dbReference type="InterPro" id="IPR036392">
    <property type="entry name" value="PLAT/LH2_dom_sf"/>
</dbReference>
<feature type="transmembrane region" description="Helical" evidence="11">
    <location>
        <begin position="1975"/>
        <end position="1994"/>
    </location>
</feature>
<dbReference type="Gene3D" id="2.60.60.20">
    <property type="entry name" value="PLAT/LH2 domain"/>
    <property type="match status" value="1"/>
</dbReference>
<feature type="domain" description="F5/8 type C" evidence="13">
    <location>
        <begin position="13"/>
        <end position="159"/>
    </location>
</feature>
<feature type="transmembrane region" description="Helical" evidence="11">
    <location>
        <begin position="1458"/>
        <end position="1479"/>
    </location>
</feature>
<evidence type="ECO:0000256" key="4">
    <source>
        <dbReference type="ARBA" id="ARBA00022729"/>
    </source>
</evidence>
<evidence type="ECO:0000256" key="2">
    <source>
        <dbReference type="ARBA" id="ARBA00007200"/>
    </source>
</evidence>
<dbReference type="SUPFAM" id="SSF49723">
    <property type="entry name" value="Lipase/lipooxygenase domain (PLAT/LH2 domain)"/>
    <property type="match status" value="1"/>
</dbReference>
<evidence type="ECO:0000259" key="14">
    <source>
        <dbReference type="PROSITE" id="PS50095"/>
    </source>
</evidence>
<dbReference type="SUPFAM" id="SSF49785">
    <property type="entry name" value="Galactose-binding domain-like"/>
    <property type="match status" value="1"/>
</dbReference>
<evidence type="ECO:0000256" key="8">
    <source>
        <dbReference type="PIRSR" id="PIRSR603915-2"/>
    </source>
</evidence>
<keyword evidence="5 11" id="KW-1133">Transmembrane helix</keyword>
<keyword evidence="3 11" id="KW-0812">Transmembrane</keyword>
<accession>A0A3M6V4N6</accession>
<evidence type="ECO:0000256" key="3">
    <source>
        <dbReference type="ARBA" id="ARBA00022692"/>
    </source>
</evidence>
<dbReference type="InterPro" id="IPR008979">
    <property type="entry name" value="Galactose-bd-like_sf"/>
</dbReference>
<reference evidence="15 16" key="1">
    <citation type="journal article" date="2018" name="Sci. Rep.">
        <title>Comparative analysis of the Pocillopora damicornis genome highlights role of immune system in coral evolution.</title>
        <authorList>
            <person name="Cunning R."/>
            <person name="Bay R.A."/>
            <person name="Gillette P."/>
            <person name="Baker A.C."/>
            <person name="Traylor-Knowles N."/>
        </authorList>
    </citation>
    <scope>NUCLEOTIDE SEQUENCE [LARGE SCALE GENOMIC DNA]</scope>
    <source>
        <strain evidence="15">RSMAS</strain>
        <tissue evidence="15">Whole animal</tissue>
    </source>
</reference>
<dbReference type="SMART" id="SM00308">
    <property type="entry name" value="LH2"/>
    <property type="match status" value="1"/>
</dbReference>
<dbReference type="Gene3D" id="1.10.287.70">
    <property type="match status" value="1"/>
</dbReference>
<feature type="chain" id="PRO_5018068858" description="PLAT domain-containing protein" evidence="12">
    <location>
        <begin position="20"/>
        <end position="2391"/>
    </location>
</feature>
<comment type="similarity">
    <text evidence="2">Belongs to the polycystin family.</text>
</comment>
<dbReference type="InterPro" id="IPR002859">
    <property type="entry name" value="PKD/REJ-like"/>
</dbReference>
<dbReference type="GO" id="GO:0005262">
    <property type="term" value="F:calcium channel activity"/>
    <property type="evidence" value="ECO:0007669"/>
    <property type="project" value="TreeGrafter"/>
</dbReference>
<evidence type="ECO:0000256" key="1">
    <source>
        <dbReference type="ARBA" id="ARBA00004141"/>
    </source>
</evidence>
<dbReference type="Gene3D" id="2.60.220.50">
    <property type="match status" value="1"/>
</dbReference>
<feature type="transmembrane region" description="Helical" evidence="11">
    <location>
        <begin position="1602"/>
        <end position="1621"/>
    </location>
</feature>
<comment type="caution">
    <text evidence="15">The sequence shown here is derived from an EMBL/GenBank/DDBJ whole genome shotgun (WGS) entry which is preliminary data.</text>
</comment>
<dbReference type="InterPro" id="IPR046791">
    <property type="entry name" value="Polycystin_dom"/>
</dbReference>
<dbReference type="Proteomes" id="UP000275408">
    <property type="component" value="Unassembled WGS sequence"/>
</dbReference>
<dbReference type="InterPro" id="IPR003915">
    <property type="entry name" value="PKD_2"/>
</dbReference>
<sequence length="2391" mass="272570">MANLLRCFFFSICFPVACNLPLELTSVKTHSFHNWNTIPIYAKINGTGGYRAEETDELENKFVWVTFDTETVVTGVAMQGFGDPEIKEWVEKYYVSFMRQSSSEKFFVDSNGRPKLFQGNNDSNTIVRNNFAPENVEIIYIEPRAYHINVAFRFELYGCIMKRSVELHFRWRDEHCTLEMLIDKKSDGFKVIETKLESEMHQISRLPGVQVVKLESLRPGSLIVGIKVGVRDSQVKQMIVGAKQLLKNFTKFDSSFFAVKDPKGSSFCTMPNISLSNLSHDHDKTLKINRSASYIVRAFINSETQQKALVTWKIAQLQNSRRKNVDRKNAFKSTSISMEETVLGNTTIIQKEISKHTLQYGVYYIEVLVNATGCMNYNYGFLRVTETPLHVAVSTKPPLDNILKGYHRYLEFNASNSFDPDVQKKEQSGLTFTWLCARKNETFGNTATLPVVVPHNSGNRLNVKGCYGSGPGKLNFTGAHAKLLLDQMEPNKSYIIQLIVEKDSRKENVSYEFELKSGNSFHLEIRCKRNCKQKVNPAEKISFEGFCDGDSCKQNNTYFRWSLFVKTDIGEFQPVIIQNNEDRSLLEIDMHVLEEGKKYELQLRGNLTEKIRSSATYPFTTNQSPRGGNCTVDRFTGQVLVTNFTFSCFGWLDEDKDLIYQFGYKSSSGVYEILQESPSPYLKTNKLPLGDSEKENMFWLDIYVKDQWGGFGSKTVKVKILSSRTINATTLYRYTMGNNSEMAKLLESEDGGKDAMRLANTLLSVMSATTDKEVKKEDKIKFKDEMIKHSSKVKVNDLQGIILVTSVVASATDKSEELSEKSQWTSVDVLERMTNKFQNITVEGSDKDPTGIEKAGNNLLTKVLAEKAFILITKVGDSMLSSREVDDEPVEIETKAIFMRLNRQTPGSISDKPTKIKDSKVTFPPSEELLGPQAQETKYVDTQMLSLKHNPFSWDKSAKLVKSAVISIDLKNDKGEVLEVSELSQEIELYIKTDRPQTPQVPLHSFVKPSVNGSMRNHRVVISEEGMVVSVKAVPSNGSKLQVYFRYLRRPTISNYDFMAEVPDFTSCKRHAKGFTNNSSNEMLSGYFNCTKDPYVLTLSSDVTSHIGLHYIGIRLPGSDDFSKEIKRRRRSCSENGRHRRSEMCVEFKDPPTTPPPTPRVIVPEYDPSTDVNYTLSISMGACLYWSEAKEKWTSYGCRVGPKPVNGSVQCLCTHLSAFGGDFLVAPNPIDFDQVWDAFSNILETKNFVVLGTVCAMLGIYLIVVVFARRADQSDRQKVTQVIPLGDVYPNSHCYELKIYTGLWRLSGTSANVAVMIYGDIDTDVIPLNCSTMCNKKLFARGSVNTFILSLKESLGDISHIKIWHDNSGENPQWFVNKIVIRDATSDTTWHFLCNRWIAAEREDGKIERVFYASSTKEVNSFKNKFYSRVSMGLGDGHVWLSVITRPPTSSFTRVQRVSCCLSVLMSAMVTNAMFYQFGAMDTDNAFHFGPFVLSWRQIIIGLQSAVLVVPVNVLIVFLFRNSRRRQEVTQAFNTNSDNFTVDETHRTGCFLSRFFVYIAWALCILTSLTSAAFTVFYSMMWGTEVSNKWLTSILVSFTQDILFIQPIKVVIVASLLALLIKKAPEDESDKENEKSVAQSIVKGESHKPLKPDNQQLEKFREYRLRVMVMARVLIELAFYLIFAWALMTISYGRRDTGHYWMTKGIDDLLPKFDRVRDTNTFWAWTQKYLVPAVYDVKWYNGQPFEYKEGFMSDMSGYLVGMPRFRQLRVKQGPCPISPRYSEFRETLHPCLPPYSGDSEDQTLYSMPQWRKIPTNETVLLSEFALRRMCPRPWRYKTSEELQSLPLQGLRALYGGGGFVADLGYTKASALRVITNLQNNSWIDEKTRAVLIEFMVFDSSTNLFSAVSYIYEALPLGGAATFKRINTMSLYGATGKRSFSAVCELIVLLMVFYFITAEAVKIWKEKCSYFKSAWAYVEMAQILSAIATVVLSIFQRYYTTKLVNRIHANPFETSSFHYTVMWSDLENALIAVLVFILTIKVLKILQFNEHISSLAASMVRCRAKIVSYSAVFMVAFLAFMQVALLVFGSTTKVYSSVSEVFRTQFGLFIGGDTDYQDLKSANRIIGPIYFFLFMTTMASILINMFLAILNESYREVRVYPDREHEEAEMLRVFLDYAKKKVSKKLTSFQDTKFLPRRDSYSVQNQHSQYKKKFEEDCKYTPINWSNCDSISEKGLISNDNVTESSFLEDIKKRLRNISSELRDISILHRSRRYKVYEVQKKYGIQGQKFDEDLRVPCRGLGIEKVSSKCSLFSLSESTMYIDRLRKGRDSVRKLLGNEDSSDVEDTAWDDGTSYAESMTTFFGGSGTIYDMDREPFRDSDASDFQDRESYI</sequence>
<dbReference type="InterPro" id="IPR046338">
    <property type="entry name" value="GAIN_dom_sf"/>
</dbReference>
<feature type="region of interest" description="Disordered" evidence="10">
    <location>
        <begin position="908"/>
        <end position="927"/>
    </location>
</feature>
<dbReference type="Pfam" id="PF20519">
    <property type="entry name" value="Polycystin_dom"/>
    <property type="match status" value="1"/>
</dbReference>
<feature type="domain" description="PLAT" evidence="14">
    <location>
        <begin position="1293"/>
        <end position="1412"/>
    </location>
</feature>
<evidence type="ECO:0000256" key="5">
    <source>
        <dbReference type="ARBA" id="ARBA00022989"/>
    </source>
</evidence>
<dbReference type="PRINTS" id="PR01433">
    <property type="entry name" value="POLYCYSTIN2"/>
</dbReference>
<keyword evidence="4 12" id="KW-0732">Signal</keyword>
<evidence type="ECO:0000256" key="11">
    <source>
        <dbReference type="SAM" id="Phobius"/>
    </source>
</evidence>
<feature type="signal peptide" evidence="12">
    <location>
        <begin position="1"/>
        <end position="19"/>
    </location>
</feature>
<evidence type="ECO:0000256" key="9">
    <source>
        <dbReference type="PROSITE-ProRule" id="PRU00152"/>
    </source>
</evidence>
<dbReference type="PROSITE" id="PS50022">
    <property type="entry name" value="FA58C_3"/>
    <property type="match status" value="1"/>
</dbReference>
<dbReference type="FunFam" id="1.10.287.70:FF:000086">
    <property type="entry name" value="Polycystic kidney disease 2"/>
    <property type="match status" value="1"/>
</dbReference>
<dbReference type="EMBL" id="RCHS01000100">
    <property type="protein sequence ID" value="RMX60819.1"/>
    <property type="molecule type" value="Genomic_DNA"/>
</dbReference>
<comment type="caution">
    <text evidence="9">Lacks conserved residue(s) required for the propagation of feature annotation.</text>
</comment>
<dbReference type="OrthoDB" id="5964378at2759"/>